<evidence type="ECO:0000313" key="3">
    <source>
        <dbReference type="Proteomes" id="UP000315751"/>
    </source>
</evidence>
<feature type="transmembrane region" description="Helical" evidence="1">
    <location>
        <begin position="143"/>
        <end position="165"/>
    </location>
</feature>
<dbReference type="Proteomes" id="UP000315751">
    <property type="component" value="Unassembled WGS sequence"/>
</dbReference>
<dbReference type="RefSeq" id="WP_145733435.1">
    <property type="nucleotide sequence ID" value="NZ_VITR01000008.1"/>
</dbReference>
<dbReference type="EMBL" id="VITR01000008">
    <property type="protein sequence ID" value="TWB41090.1"/>
    <property type="molecule type" value="Genomic_DNA"/>
</dbReference>
<comment type="caution">
    <text evidence="2">The sequence shown here is derived from an EMBL/GenBank/DDBJ whole genome shotgun (WGS) entry which is preliminary data.</text>
</comment>
<sequence length="319" mass="35050">MAYGLDSNWGPYRDQQDAASHLSMFVDHACGPAVGISWASNGYLYPLRAPVLDADGFGDVLVFHWSHIPEAVPKPAPPTGFWGRAKAFIERCMEAQVQSDLVQTQAQLAMSGNINRVIDRAFSHNDDTMGIAIDVFCVATSLILIPTGLGMLGLVALGASGYLLYADGRAYGMELQGNEEDAENYKKQTEKYRIIATLLTLPDFAAGLPKVWREISEARAIYKLENTARAAENMAARTSNSARAERFANVAERAHARSREISNKIQIAFALEISPRAASTGGWALLFNEHLTNLKEEEKEARLRGISQRLQIHSAAVKR</sequence>
<keyword evidence="1" id="KW-1133">Transmembrane helix</keyword>
<protein>
    <submittedName>
        <fullName evidence="2">Uncharacterized protein</fullName>
    </submittedName>
</protein>
<evidence type="ECO:0000313" key="2">
    <source>
        <dbReference type="EMBL" id="TWB41090.1"/>
    </source>
</evidence>
<keyword evidence="1" id="KW-0812">Transmembrane</keyword>
<keyword evidence="3" id="KW-1185">Reference proteome</keyword>
<evidence type="ECO:0000256" key="1">
    <source>
        <dbReference type="SAM" id="Phobius"/>
    </source>
</evidence>
<organism evidence="2 3">
    <name type="scientific">Nitrospirillum amazonense</name>
    <dbReference type="NCBI Taxonomy" id="28077"/>
    <lineage>
        <taxon>Bacteria</taxon>
        <taxon>Pseudomonadati</taxon>
        <taxon>Pseudomonadota</taxon>
        <taxon>Alphaproteobacteria</taxon>
        <taxon>Rhodospirillales</taxon>
        <taxon>Azospirillaceae</taxon>
        <taxon>Nitrospirillum</taxon>
    </lineage>
</organism>
<keyword evidence="1" id="KW-0472">Membrane</keyword>
<dbReference type="OrthoDB" id="7365642at2"/>
<dbReference type="AlphaFoldDB" id="A0A560H696"/>
<proteinExistence type="predicted"/>
<gene>
    <name evidence="2" type="ORF">FBZ90_108114</name>
</gene>
<accession>A0A560H696</accession>
<reference evidence="2 3" key="1">
    <citation type="submission" date="2019-06" db="EMBL/GenBank/DDBJ databases">
        <title>Genomic Encyclopedia of Type Strains, Phase IV (KMG-V): Genome sequencing to study the core and pangenomes of soil and plant-associated prokaryotes.</title>
        <authorList>
            <person name="Whitman W."/>
        </authorList>
    </citation>
    <scope>NUCLEOTIDE SEQUENCE [LARGE SCALE GENOMIC DNA]</scope>
    <source>
        <strain evidence="2 3">BR 11622</strain>
    </source>
</reference>
<name>A0A560H696_9PROT</name>